<dbReference type="PANTHER" id="PTHR23088">
    <property type="entry name" value="NITRILASE-RELATED"/>
    <property type="match status" value="1"/>
</dbReference>
<dbReference type="RefSeq" id="WP_198880532.1">
    <property type="nucleotide sequence ID" value="NZ_JAEKJA010000001.1"/>
</dbReference>
<dbReference type="PROSITE" id="PS50263">
    <property type="entry name" value="CN_HYDROLASE"/>
    <property type="match status" value="1"/>
</dbReference>
<dbReference type="InterPro" id="IPR003010">
    <property type="entry name" value="C-N_Hydrolase"/>
</dbReference>
<gene>
    <name evidence="3" type="ORF">JCR33_00165</name>
</gene>
<keyword evidence="4" id="KW-1185">Reference proteome</keyword>
<dbReference type="Pfam" id="PF00795">
    <property type="entry name" value="CN_hydrolase"/>
    <property type="match status" value="1"/>
</dbReference>
<dbReference type="EMBL" id="JAEKJA010000001">
    <property type="protein sequence ID" value="MBJ3774081.1"/>
    <property type="molecule type" value="Genomic_DNA"/>
</dbReference>
<evidence type="ECO:0000313" key="3">
    <source>
        <dbReference type="EMBL" id="MBJ3774081.1"/>
    </source>
</evidence>
<dbReference type="InterPro" id="IPR036526">
    <property type="entry name" value="C-N_Hydrolase_sf"/>
</dbReference>
<organism evidence="3 4">
    <name type="scientific">Acuticoccus mangrovi</name>
    <dbReference type="NCBI Taxonomy" id="2796142"/>
    <lineage>
        <taxon>Bacteria</taxon>
        <taxon>Pseudomonadati</taxon>
        <taxon>Pseudomonadota</taxon>
        <taxon>Alphaproteobacteria</taxon>
        <taxon>Hyphomicrobiales</taxon>
        <taxon>Amorphaceae</taxon>
        <taxon>Acuticoccus</taxon>
    </lineage>
</organism>
<keyword evidence="1 3" id="KW-0378">Hydrolase</keyword>
<comment type="caution">
    <text evidence="3">The sequence shown here is derived from an EMBL/GenBank/DDBJ whole genome shotgun (WGS) entry which is preliminary data.</text>
</comment>
<feature type="domain" description="CN hydrolase" evidence="2">
    <location>
        <begin position="1"/>
        <end position="247"/>
    </location>
</feature>
<dbReference type="Proteomes" id="UP000609531">
    <property type="component" value="Unassembled WGS sequence"/>
</dbReference>
<accession>A0A934IKM4</accession>
<name>A0A934IKM4_9HYPH</name>
<dbReference type="PANTHER" id="PTHR23088:SF27">
    <property type="entry name" value="DEAMINATED GLUTATHIONE AMIDASE"/>
    <property type="match status" value="1"/>
</dbReference>
<proteinExistence type="predicted"/>
<dbReference type="GO" id="GO:0016811">
    <property type="term" value="F:hydrolase activity, acting on carbon-nitrogen (but not peptide) bonds, in linear amides"/>
    <property type="evidence" value="ECO:0007669"/>
    <property type="project" value="InterPro"/>
</dbReference>
<dbReference type="SUPFAM" id="SSF56317">
    <property type="entry name" value="Carbon-nitrogen hydrolase"/>
    <property type="match status" value="1"/>
</dbReference>
<evidence type="ECO:0000256" key="1">
    <source>
        <dbReference type="ARBA" id="ARBA00022801"/>
    </source>
</evidence>
<evidence type="ECO:0000259" key="2">
    <source>
        <dbReference type="PROSITE" id="PS50263"/>
    </source>
</evidence>
<protein>
    <submittedName>
        <fullName evidence="3">Carbon-nitrogen hydrolase family protein</fullName>
    </submittedName>
</protein>
<dbReference type="InterPro" id="IPR045254">
    <property type="entry name" value="Nit1/2_C-N_Hydrolase"/>
</dbReference>
<dbReference type="CDD" id="cd07572">
    <property type="entry name" value="nit"/>
    <property type="match status" value="1"/>
</dbReference>
<dbReference type="AlphaFoldDB" id="A0A934IKM4"/>
<dbReference type="Gene3D" id="3.60.110.10">
    <property type="entry name" value="Carbon-nitrogen hydrolase"/>
    <property type="match status" value="1"/>
</dbReference>
<evidence type="ECO:0000313" key="4">
    <source>
        <dbReference type="Proteomes" id="UP000609531"/>
    </source>
</evidence>
<sequence length="280" mass="30435">MRVAALQMRSTATPSENADQAVALARAAIADGAVYVQTPEVTNLVQRKKALAEPHVTTEEREPTILALRALAADAGVHIHIGSVVVRDGDMWRNRAFLIGPDGEIVARYDKIHMFDVDLPNGERFRESSTYQPGESAVLAEVGDLRLGITICFDVRFPRLYEELALAGATAFAIPAAFADVTGRAHWHTLVRTRAIENGAFVISATQEGTHEDGRTTYGHSMIVDPWGRVLAEAEATPSFIAADLDLSLVDTVRQQVPVLTARRPFAVTRTEAPARRSAS</sequence>
<reference evidence="3" key="1">
    <citation type="submission" date="2020-12" db="EMBL/GenBank/DDBJ databases">
        <title>Bacterial taxonomy.</title>
        <authorList>
            <person name="Pan X."/>
        </authorList>
    </citation>
    <scope>NUCLEOTIDE SEQUENCE</scope>
    <source>
        <strain evidence="3">B2012</strain>
    </source>
</reference>